<feature type="coiled-coil region" evidence="1">
    <location>
        <begin position="287"/>
        <end position="342"/>
    </location>
</feature>
<dbReference type="AlphaFoldDB" id="A0A7E4W0I8"/>
<dbReference type="InterPro" id="IPR018253">
    <property type="entry name" value="DnaJ_domain_CS"/>
</dbReference>
<organism evidence="3 4">
    <name type="scientific">Panagrellus redivivus</name>
    <name type="common">Microworm</name>
    <dbReference type="NCBI Taxonomy" id="6233"/>
    <lineage>
        <taxon>Eukaryota</taxon>
        <taxon>Metazoa</taxon>
        <taxon>Ecdysozoa</taxon>
        <taxon>Nematoda</taxon>
        <taxon>Chromadorea</taxon>
        <taxon>Rhabditida</taxon>
        <taxon>Tylenchina</taxon>
        <taxon>Panagrolaimomorpha</taxon>
        <taxon>Panagrolaimoidea</taxon>
        <taxon>Panagrolaimidae</taxon>
        <taxon>Panagrellus</taxon>
    </lineage>
</organism>
<dbReference type="SMART" id="SM00271">
    <property type="entry name" value="DnaJ"/>
    <property type="match status" value="1"/>
</dbReference>
<evidence type="ECO:0000313" key="3">
    <source>
        <dbReference type="Proteomes" id="UP000492821"/>
    </source>
</evidence>
<dbReference type="InterPro" id="IPR036869">
    <property type="entry name" value="J_dom_sf"/>
</dbReference>
<dbReference type="WBParaSite" id="Pan_g498.t1">
    <property type="protein sequence ID" value="Pan_g498.t1"/>
    <property type="gene ID" value="Pan_g498"/>
</dbReference>
<reference evidence="3" key="1">
    <citation type="journal article" date="2013" name="Genetics">
        <title>The draft genome and transcriptome of Panagrellus redivivus are shaped by the harsh demands of a free-living lifestyle.</title>
        <authorList>
            <person name="Srinivasan J."/>
            <person name="Dillman A.R."/>
            <person name="Macchietto M.G."/>
            <person name="Heikkinen L."/>
            <person name="Lakso M."/>
            <person name="Fracchia K.M."/>
            <person name="Antoshechkin I."/>
            <person name="Mortazavi A."/>
            <person name="Wong G."/>
            <person name="Sternberg P.W."/>
        </authorList>
    </citation>
    <scope>NUCLEOTIDE SEQUENCE [LARGE SCALE GENOMIC DNA]</scope>
    <source>
        <strain evidence="3">MT8872</strain>
    </source>
</reference>
<evidence type="ECO:0000256" key="1">
    <source>
        <dbReference type="SAM" id="Coils"/>
    </source>
</evidence>
<dbReference type="PRINTS" id="PR00625">
    <property type="entry name" value="JDOMAIN"/>
</dbReference>
<dbReference type="CDD" id="cd06257">
    <property type="entry name" value="DnaJ"/>
    <property type="match status" value="1"/>
</dbReference>
<feature type="domain" description="J" evidence="2">
    <location>
        <begin position="10"/>
        <end position="75"/>
    </location>
</feature>
<accession>A0A7E4W0I8</accession>
<evidence type="ECO:0000259" key="2">
    <source>
        <dbReference type="PROSITE" id="PS50076"/>
    </source>
</evidence>
<name>A0A7E4W0I8_PANRE</name>
<dbReference type="SUPFAM" id="SSF46565">
    <property type="entry name" value="Chaperone J-domain"/>
    <property type="match status" value="1"/>
</dbReference>
<protein>
    <submittedName>
        <fullName evidence="4">J domain-containing protein</fullName>
    </submittedName>
</protein>
<dbReference type="Proteomes" id="UP000492821">
    <property type="component" value="Unassembled WGS sequence"/>
</dbReference>
<evidence type="ECO:0000313" key="4">
    <source>
        <dbReference type="WBParaSite" id="Pan_g498.t1"/>
    </source>
</evidence>
<dbReference type="PROSITE" id="PS00636">
    <property type="entry name" value="DNAJ_1"/>
    <property type="match status" value="1"/>
</dbReference>
<dbReference type="InterPro" id="IPR052812">
    <property type="entry name" value="Plant_DnaJ_domain"/>
</dbReference>
<dbReference type="InterPro" id="IPR001623">
    <property type="entry name" value="DnaJ_domain"/>
</dbReference>
<dbReference type="PROSITE" id="PS50076">
    <property type="entry name" value="DNAJ_2"/>
    <property type="match status" value="1"/>
</dbReference>
<sequence length="376" mass="42858">MADTAIGSTDFYEVLGVSKTATESEIKNAYRKLAMRYHPDRNPGDLEAQEKFKHISIAYSVLSDPNRRRKYDVTGPGKSLDEFEGLDISELGSVGRIFGAMFSKLGVPIPTAINPKTLGTARDLVEKEFADVPMLYPGQTISDSIKTQDAKFYVIEMREEFAKHGVVIRCRSTANSKFKLVMFDREGGVRVIQESQKKKGNTLAEIYFVPFTKNNLTEFIPMKFYMEDRDTPLTFHYLDSLQVQGGHTLEPRKHLIAVFGDNFLQEAKVKITFVPIGPYTDEIVGTIQELEPKLKKRKEEMSEFQREYMDAKAKWEAAKERLKREDLEIQELLKERDNLYDQLISESELVYAPTDVASTSKPTGLFGKFFAVLRNV</sequence>
<keyword evidence="1" id="KW-0175">Coiled coil</keyword>
<dbReference type="Gene3D" id="1.10.287.110">
    <property type="entry name" value="DnaJ domain"/>
    <property type="match status" value="1"/>
</dbReference>
<dbReference type="PANTHER" id="PTHR44272">
    <property type="entry name" value="DNAJ DOMAIN (PROKARYOTIC HEAT SHOCK PROTEIN)"/>
    <property type="match status" value="1"/>
</dbReference>
<dbReference type="Pfam" id="PF00226">
    <property type="entry name" value="DnaJ"/>
    <property type="match status" value="1"/>
</dbReference>
<dbReference type="PANTHER" id="PTHR44272:SF3">
    <property type="entry name" value="J DOMAIN-CONTAINING PROTEIN"/>
    <property type="match status" value="1"/>
</dbReference>
<proteinExistence type="predicted"/>
<keyword evidence="3" id="KW-1185">Reference proteome</keyword>
<reference evidence="4" key="2">
    <citation type="submission" date="2020-10" db="UniProtKB">
        <authorList>
            <consortium name="WormBaseParasite"/>
        </authorList>
    </citation>
    <scope>IDENTIFICATION</scope>
</reference>